<dbReference type="Gene3D" id="3.40.50.300">
    <property type="entry name" value="P-loop containing nucleotide triphosphate hydrolases"/>
    <property type="match status" value="2"/>
</dbReference>
<name>W7U3A3_9STRA</name>
<feature type="signal peptide" evidence="1">
    <location>
        <begin position="1"/>
        <end position="37"/>
    </location>
</feature>
<reference evidence="3 4" key="1">
    <citation type="journal article" date="2014" name="Mol. Plant">
        <title>Chromosome Scale Genome Assembly and Transcriptome Profiling of Nannochloropsis gaditana in Nitrogen Depletion.</title>
        <authorList>
            <person name="Corteggiani Carpinelli E."/>
            <person name="Telatin A."/>
            <person name="Vitulo N."/>
            <person name="Forcato C."/>
            <person name="D'Angelo M."/>
            <person name="Schiavon R."/>
            <person name="Vezzi A."/>
            <person name="Giacometti G.M."/>
            <person name="Morosinotto T."/>
            <person name="Valle G."/>
        </authorList>
    </citation>
    <scope>NUCLEOTIDE SEQUENCE [LARGE SCALE GENOMIC DNA]</scope>
    <source>
        <strain evidence="3 4">B-31</strain>
    </source>
</reference>
<dbReference type="OrthoDB" id="1770at2759"/>
<dbReference type="GO" id="GO:0043529">
    <property type="term" value="C:GET complex"/>
    <property type="evidence" value="ECO:0007669"/>
    <property type="project" value="TreeGrafter"/>
</dbReference>
<dbReference type="AlphaFoldDB" id="W7U3A3"/>
<evidence type="ECO:0000256" key="1">
    <source>
        <dbReference type="SAM" id="SignalP"/>
    </source>
</evidence>
<dbReference type="NCBIfam" id="TIGR00345">
    <property type="entry name" value="GET3_arsA_TRC40"/>
    <property type="match status" value="2"/>
</dbReference>
<comment type="caution">
    <text evidence="3">The sequence shown here is derived from an EMBL/GenBank/DDBJ whole genome shotgun (WGS) entry which is preliminary data.</text>
</comment>
<dbReference type="Pfam" id="PF02374">
    <property type="entry name" value="ArsA_ATPase"/>
    <property type="match status" value="2"/>
</dbReference>
<evidence type="ECO:0000259" key="2">
    <source>
        <dbReference type="Pfam" id="PF02374"/>
    </source>
</evidence>
<dbReference type="InterPro" id="IPR016300">
    <property type="entry name" value="ATPase_ArsA/GET3"/>
</dbReference>
<dbReference type="GO" id="GO:0016887">
    <property type="term" value="F:ATP hydrolysis activity"/>
    <property type="evidence" value="ECO:0007669"/>
    <property type="project" value="InterPro"/>
</dbReference>
<dbReference type="CDD" id="cd02035">
    <property type="entry name" value="ArsA"/>
    <property type="match status" value="2"/>
</dbReference>
<dbReference type="GO" id="GO:0005524">
    <property type="term" value="F:ATP binding"/>
    <property type="evidence" value="ECO:0007669"/>
    <property type="project" value="InterPro"/>
</dbReference>
<accession>W7U3A3</accession>
<dbReference type="PANTHER" id="PTHR10803:SF0">
    <property type="entry name" value="ATPASE GET3B"/>
    <property type="match status" value="1"/>
</dbReference>
<proteinExistence type="predicted"/>
<protein>
    <submittedName>
        <fullName evidence="3">Arsenical pump ATPase, ArsA/Get3</fullName>
    </submittedName>
</protein>
<dbReference type="PANTHER" id="PTHR10803">
    <property type="entry name" value="ARSENICAL PUMP-DRIVING ATPASE ARSENITE-TRANSLOCATING ATPASE"/>
    <property type="match status" value="1"/>
</dbReference>
<organism evidence="3 4">
    <name type="scientific">Nannochloropsis gaditana</name>
    <dbReference type="NCBI Taxonomy" id="72520"/>
    <lineage>
        <taxon>Eukaryota</taxon>
        <taxon>Sar</taxon>
        <taxon>Stramenopiles</taxon>
        <taxon>Ochrophyta</taxon>
        <taxon>Eustigmatophyceae</taxon>
        <taxon>Eustigmatales</taxon>
        <taxon>Monodopsidaceae</taxon>
        <taxon>Nannochloropsis</taxon>
    </lineage>
</organism>
<evidence type="ECO:0000313" key="3">
    <source>
        <dbReference type="EMBL" id="EWM30283.1"/>
    </source>
</evidence>
<feature type="chain" id="PRO_5004904153" evidence="1">
    <location>
        <begin position="38"/>
        <end position="817"/>
    </location>
</feature>
<sequence length="817" mass="87796">MGVGYHAANLAAQARIWSKKLWLLSLLAVIVPNHVKGFVRPAARLTRGINVHFEQHLQFSRPLRMRQERASRMAAASTATQSGSPSLTELPNLAELAETRKTGLTQRFIFFGGKGGVGKTSTSTAIAVHLADKGLKTLIISTDPAHSLGDLLEQKVSGGDPVRVEGCDNLWAMEVDTTRALDRFRALFKELDVSALAAQFGVSEEILAGLGLEDFVAILNNPPPGIDELIALADVVRLSKGKGSTSKEGAAVNGLTFDRVVIDTAPTGHTLRLLSFPDFLDGFLGKLVKLQLRLSKVLSSLSSLFGGGSVESQERLRATDELLAKVERAKLQMMELRELFRDQDATEFCIVTIATQLAVAESKRLLAALRKEKIAVRHLVVNKLVQDEDQSQHMARIGRGQALCLQRVERGLVADHGLSTVQVPYLDVEVKGIFGLKFMADAAFETSPGSAFGDLFESGGPIATRFVLFGGKGGVGKTSSSAALAVKLADSGFTTAIVSTDPAHSLGDALEMDLSSGRVTEVAGLYGPGRLFALEVDTEEAVEEFKQVLQGLGKGTKGAMKGNGIMDQLQVGEFADVFESAPPGTDELVALARVLKLLKEGTPGEGKRFDRIIIDTAPTGHTLRLLSFPEFLEGFLERVISIRERLRGASSLMDMFGGLAVGGKDKGFAEGDEGIGGSGLEAEDEGLPRDRLREFQLKMIELDDLLHDPARAEFVAVTIPTEMALAETERLVEALKEQDVAIRRVVINQVLGEEVSQGYWARLRAGQQVALADVERAVAAGGVQVTEVPYFDTEIKTVYALRVLADVLTGPEAGKGP</sequence>
<dbReference type="InterPro" id="IPR027417">
    <property type="entry name" value="P-loop_NTPase"/>
</dbReference>
<keyword evidence="4" id="KW-1185">Reference proteome</keyword>
<keyword evidence="1" id="KW-0732">Signal</keyword>
<dbReference type="GO" id="GO:0071816">
    <property type="term" value="P:tail-anchored membrane protein insertion into ER membrane"/>
    <property type="evidence" value="ECO:0007669"/>
    <property type="project" value="TreeGrafter"/>
</dbReference>
<dbReference type="Proteomes" id="UP000019335">
    <property type="component" value="Chromosome 1"/>
</dbReference>
<dbReference type="EMBL" id="AZIL01000038">
    <property type="protein sequence ID" value="EWM30283.1"/>
    <property type="molecule type" value="Genomic_DNA"/>
</dbReference>
<evidence type="ECO:0000313" key="4">
    <source>
        <dbReference type="Proteomes" id="UP000019335"/>
    </source>
</evidence>
<feature type="domain" description="ArsA/GET3 Anion-transporting ATPase-like" evidence="2">
    <location>
        <begin position="464"/>
        <end position="809"/>
    </location>
</feature>
<dbReference type="InterPro" id="IPR025723">
    <property type="entry name" value="ArsA/GET3_ATPase-like"/>
</dbReference>
<dbReference type="SUPFAM" id="SSF52540">
    <property type="entry name" value="P-loop containing nucleoside triphosphate hydrolases"/>
    <property type="match status" value="2"/>
</dbReference>
<gene>
    <name evidence="3" type="ORF">Naga_100003g182</name>
</gene>
<feature type="domain" description="ArsA/GET3 Anion-transporting ATPase-like" evidence="2">
    <location>
        <begin position="107"/>
        <end position="440"/>
    </location>
</feature>